<sequence length="360" mass="41399">MANVCGLISSPSTSTMDRTLIKYYHCNKYIYCFSDCCERNEHSSRSFKIEHLEQESGSLHCPVCFGRLKFNLLEAPVSIPCPFTNGHNVPCAFNIGSMHGPLHISEDDDSELHIGITDSKGLVYNYTLAGIRRDDCGWEQCISVPLVQPDRNSLKEQWHRELEQFSSTDSWTSQRFCEEREFGSRCYGFALSFINHMRAIEAPTEDTFLRDFDGESDLHTGITDTKGVVYNYTKTGVQKDTQGWEKCISVPLVQPDMYSLIDQWDQYLEKFSSAQTWDPQFQRFDEEKHNCYNYTLAFINCVLATQGKRALSKDEFTQNFVVPRIKRASKYRMLCEEISKKYFYIVDSPPKESGDGNSEG</sequence>
<dbReference type="InterPro" id="IPR032016">
    <property type="entry name" value="MKRN2OS-like"/>
</dbReference>
<dbReference type="AlphaFoldDB" id="A0A9Q1D4X8"/>
<keyword evidence="3" id="KW-1185">Reference proteome</keyword>
<protein>
    <recommendedName>
        <fullName evidence="1">MKRN2 opposite strand protein-like C-terminal domain-containing protein</fullName>
    </recommendedName>
</protein>
<dbReference type="InterPro" id="IPR053921">
    <property type="entry name" value="MKRN2OS-like_C"/>
</dbReference>
<dbReference type="EMBL" id="JAFJMO010000013">
    <property type="protein sequence ID" value="KAJ8258648.1"/>
    <property type="molecule type" value="Genomic_DNA"/>
</dbReference>
<evidence type="ECO:0000259" key="1">
    <source>
        <dbReference type="Pfam" id="PF16044"/>
    </source>
</evidence>
<comment type="caution">
    <text evidence="2">The sequence shown here is derived from an EMBL/GenBank/DDBJ whole genome shotgun (WGS) entry which is preliminary data.</text>
</comment>
<reference evidence="2" key="1">
    <citation type="journal article" date="2023" name="Science">
        <title>Genome structures resolve the early diversification of teleost fishes.</title>
        <authorList>
            <person name="Parey E."/>
            <person name="Louis A."/>
            <person name="Montfort J."/>
            <person name="Bouchez O."/>
            <person name="Roques C."/>
            <person name="Iampietro C."/>
            <person name="Lluch J."/>
            <person name="Castinel A."/>
            <person name="Donnadieu C."/>
            <person name="Desvignes T."/>
            <person name="Floi Bucao C."/>
            <person name="Jouanno E."/>
            <person name="Wen M."/>
            <person name="Mejri S."/>
            <person name="Dirks R."/>
            <person name="Jansen H."/>
            <person name="Henkel C."/>
            <person name="Chen W.J."/>
            <person name="Zahm M."/>
            <person name="Cabau C."/>
            <person name="Klopp C."/>
            <person name="Thompson A.W."/>
            <person name="Robinson-Rechavi M."/>
            <person name="Braasch I."/>
            <person name="Lecointre G."/>
            <person name="Bobe J."/>
            <person name="Postlethwait J.H."/>
            <person name="Berthelot C."/>
            <person name="Roest Crollius H."/>
            <person name="Guiguen Y."/>
        </authorList>
    </citation>
    <scope>NUCLEOTIDE SEQUENCE</scope>
    <source>
        <strain evidence="2">Concon-B</strain>
    </source>
</reference>
<name>A0A9Q1D4X8_CONCO</name>
<dbReference type="OrthoDB" id="10065749at2759"/>
<feature type="domain" description="MKRN2 opposite strand protein-like C-terminal" evidence="1">
    <location>
        <begin position="202"/>
        <end position="338"/>
    </location>
</feature>
<evidence type="ECO:0000313" key="2">
    <source>
        <dbReference type="EMBL" id="KAJ8258648.1"/>
    </source>
</evidence>
<accession>A0A9Q1D4X8</accession>
<dbReference type="Pfam" id="PF16044">
    <property type="entry name" value="DUF4796_C"/>
    <property type="match status" value="2"/>
</dbReference>
<evidence type="ECO:0000313" key="3">
    <source>
        <dbReference type="Proteomes" id="UP001152803"/>
    </source>
</evidence>
<dbReference type="Proteomes" id="UP001152803">
    <property type="component" value="Unassembled WGS sequence"/>
</dbReference>
<proteinExistence type="predicted"/>
<gene>
    <name evidence="2" type="ORF">COCON_G00176600</name>
</gene>
<feature type="domain" description="MKRN2 opposite strand protein-like C-terminal" evidence="1">
    <location>
        <begin position="76"/>
        <end position="200"/>
    </location>
</feature>
<organism evidence="2 3">
    <name type="scientific">Conger conger</name>
    <name type="common">Conger eel</name>
    <name type="synonym">Muraena conger</name>
    <dbReference type="NCBI Taxonomy" id="82655"/>
    <lineage>
        <taxon>Eukaryota</taxon>
        <taxon>Metazoa</taxon>
        <taxon>Chordata</taxon>
        <taxon>Craniata</taxon>
        <taxon>Vertebrata</taxon>
        <taxon>Euteleostomi</taxon>
        <taxon>Actinopterygii</taxon>
        <taxon>Neopterygii</taxon>
        <taxon>Teleostei</taxon>
        <taxon>Anguilliformes</taxon>
        <taxon>Congridae</taxon>
        <taxon>Conger</taxon>
    </lineage>
</organism>
<dbReference type="PANTHER" id="PTHR33963">
    <property type="entry name" value="MKRN2 OPPOSITE STRAND PROTEIN"/>
    <property type="match status" value="1"/>
</dbReference>
<dbReference type="PANTHER" id="PTHR33963:SF2">
    <property type="entry name" value="MKRN2 OPPOSITE STRAND PROTEIN"/>
    <property type="match status" value="1"/>
</dbReference>